<protein>
    <submittedName>
        <fullName evidence="1">Uncharacterized protein</fullName>
    </submittedName>
</protein>
<name>A0ACC1L8Z5_9FUNG</name>
<gene>
    <name evidence="1" type="ORF">H4R21_001877</name>
</gene>
<organism evidence="1 2">
    <name type="scientific">Coemansia helicoidea</name>
    <dbReference type="NCBI Taxonomy" id="1286919"/>
    <lineage>
        <taxon>Eukaryota</taxon>
        <taxon>Fungi</taxon>
        <taxon>Fungi incertae sedis</taxon>
        <taxon>Zoopagomycota</taxon>
        <taxon>Kickxellomycotina</taxon>
        <taxon>Kickxellomycetes</taxon>
        <taxon>Kickxellales</taxon>
        <taxon>Kickxellaceae</taxon>
        <taxon>Coemansia</taxon>
    </lineage>
</organism>
<keyword evidence="2" id="KW-1185">Reference proteome</keyword>
<reference evidence="1" key="1">
    <citation type="submission" date="2022-07" db="EMBL/GenBank/DDBJ databases">
        <title>Phylogenomic reconstructions and comparative analyses of Kickxellomycotina fungi.</title>
        <authorList>
            <person name="Reynolds N.K."/>
            <person name="Stajich J.E."/>
            <person name="Barry K."/>
            <person name="Grigoriev I.V."/>
            <person name="Crous P."/>
            <person name="Smith M.E."/>
        </authorList>
    </citation>
    <scope>NUCLEOTIDE SEQUENCE</scope>
    <source>
        <strain evidence="1">BCRC 34780</strain>
    </source>
</reference>
<dbReference type="Proteomes" id="UP001140087">
    <property type="component" value="Unassembled WGS sequence"/>
</dbReference>
<dbReference type="EMBL" id="JANBUN010000431">
    <property type="protein sequence ID" value="KAJ2803825.1"/>
    <property type="molecule type" value="Genomic_DNA"/>
</dbReference>
<accession>A0ACC1L8Z5</accession>
<evidence type="ECO:0000313" key="1">
    <source>
        <dbReference type="EMBL" id="KAJ2803825.1"/>
    </source>
</evidence>
<sequence>MAKRRSADRAASPPGRHMAAPQADRAGGGGAPACPDCGGTALLWSGGDEYCSECGAVLDSVLLTADSEHVPEGEEHRNYVPHLRRANKSDPGDVRFHKTWNRGMTAEAHRSIGALCAALGMAGLGERSQRIFDDSVRALMGGGARVVFGPWTAARVCACVYVAAREAGRVLGLVDIAREARVGVFLVGREVKRAAAALGMQLPQPDPLLQAETAVNRLVGLATTARRDPALEAEVVAAVAATARAAQKQLPAQLLAFLAGDPQLRPALVEATGALMEFDRACSRHTGVNPNTLVCAALALAVEHAYAASEHSDGRALRQGHRDVVIRLVALRNGAGHSTVAQHMAAMQRALVQASSAVPWLAGMSITRNSVAAHALDIAFCYGQAQSWVFSVRASPDAGAPAAGSAVSALPGLLAALDKAPSFARAETRREHRARILDADAPPPAAGDREAAVVGRLCALGVARDALLALPLATLEQMLPAAARAHALTDAARSRLDLPTVTAADMSDGEVDAYLRRP</sequence>
<proteinExistence type="predicted"/>
<comment type="caution">
    <text evidence="1">The sequence shown here is derived from an EMBL/GenBank/DDBJ whole genome shotgun (WGS) entry which is preliminary data.</text>
</comment>
<evidence type="ECO:0000313" key="2">
    <source>
        <dbReference type="Proteomes" id="UP001140087"/>
    </source>
</evidence>